<sequence>MGWLASPRDPLASVSLSWKKKDHHAQRFTCVLWTRNSCFSSKPFVEWAITLVLPPAEMF</sequence>
<reference evidence="1 2" key="1">
    <citation type="submission" date="2005-09" db="EMBL/GenBank/DDBJ databases">
        <authorList>
            <person name="Mural R.J."/>
            <person name="Li P.W."/>
            <person name="Adams M.D."/>
            <person name="Amanatides P.G."/>
            <person name="Baden-Tillson H."/>
            <person name="Barnstead M."/>
            <person name="Chin S.H."/>
            <person name="Dew I."/>
            <person name="Evans C.A."/>
            <person name="Ferriera S."/>
            <person name="Flanigan M."/>
            <person name="Fosler C."/>
            <person name="Glodek A."/>
            <person name="Gu Z."/>
            <person name="Holt R.A."/>
            <person name="Jennings D."/>
            <person name="Kraft C.L."/>
            <person name="Lu F."/>
            <person name="Nguyen T."/>
            <person name="Nusskern D.R."/>
            <person name="Pfannkoch C.M."/>
            <person name="Sitter C."/>
            <person name="Sutton G.G."/>
            <person name="Venter J.C."/>
            <person name="Wang Z."/>
            <person name="Woodage T."/>
            <person name="Zheng X.H."/>
            <person name="Zhong F."/>
        </authorList>
    </citation>
    <scope>NUCLEOTIDE SEQUENCE [LARGE SCALE GENOMIC DNA]</scope>
    <source>
        <strain>BN</strain>
        <strain evidence="2">Sprague-Dawley</strain>
    </source>
</reference>
<dbReference type="AlphaFoldDB" id="A6IG87"/>
<dbReference type="Proteomes" id="UP000234681">
    <property type="component" value="Chromosome 7"/>
</dbReference>
<name>A6IG87_RAT</name>
<organism evidence="1 2">
    <name type="scientific">Rattus norvegicus</name>
    <name type="common">Rat</name>
    <dbReference type="NCBI Taxonomy" id="10116"/>
    <lineage>
        <taxon>Eukaryota</taxon>
        <taxon>Metazoa</taxon>
        <taxon>Chordata</taxon>
        <taxon>Craniata</taxon>
        <taxon>Vertebrata</taxon>
        <taxon>Euteleostomi</taxon>
        <taxon>Mammalia</taxon>
        <taxon>Eutheria</taxon>
        <taxon>Euarchontoglires</taxon>
        <taxon>Glires</taxon>
        <taxon>Rodentia</taxon>
        <taxon>Myomorpha</taxon>
        <taxon>Muroidea</taxon>
        <taxon>Muridae</taxon>
        <taxon>Murinae</taxon>
        <taxon>Rattus</taxon>
    </lineage>
</organism>
<protein>
    <submittedName>
        <fullName evidence="1">RCG48820</fullName>
    </submittedName>
</protein>
<proteinExistence type="predicted"/>
<evidence type="ECO:0000313" key="1">
    <source>
        <dbReference type="EMBL" id="EDM16811.1"/>
    </source>
</evidence>
<evidence type="ECO:0000313" key="2">
    <source>
        <dbReference type="Proteomes" id="UP000234681"/>
    </source>
</evidence>
<gene>
    <name evidence="1" type="ORF">rCG_48820</name>
</gene>
<accession>A6IG87</accession>
<dbReference type="EMBL" id="CH473960">
    <property type="protein sequence ID" value="EDM16811.1"/>
    <property type="molecule type" value="Genomic_DNA"/>
</dbReference>